<organism evidence="1 2">
    <name type="scientific">Liparis tanakae</name>
    <name type="common">Tanaka's snailfish</name>
    <dbReference type="NCBI Taxonomy" id="230148"/>
    <lineage>
        <taxon>Eukaryota</taxon>
        <taxon>Metazoa</taxon>
        <taxon>Chordata</taxon>
        <taxon>Craniata</taxon>
        <taxon>Vertebrata</taxon>
        <taxon>Euteleostomi</taxon>
        <taxon>Actinopterygii</taxon>
        <taxon>Neopterygii</taxon>
        <taxon>Teleostei</taxon>
        <taxon>Neoteleostei</taxon>
        <taxon>Acanthomorphata</taxon>
        <taxon>Eupercaria</taxon>
        <taxon>Perciformes</taxon>
        <taxon>Cottioidei</taxon>
        <taxon>Cottales</taxon>
        <taxon>Liparidae</taxon>
        <taxon>Liparis</taxon>
    </lineage>
</organism>
<keyword evidence="2" id="KW-1185">Reference proteome</keyword>
<gene>
    <name evidence="1" type="ORF">EYF80_059700</name>
</gene>
<reference evidence="1 2" key="1">
    <citation type="submission" date="2019-03" db="EMBL/GenBank/DDBJ databases">
        <title>First draft genome of Liparis tanakae, snailfish: a comprehensive survey of snailfish specific genes.</title>
        <authorList>
            <person name="Kim W."/>
            <person name="Song I."/>
            <person name="Jeong J.-H."/>
            <person name="Kim D."/>
            <person name="Kim S."/>
            <person name="Ryu S."/>
            <person name="Song J.Y."/>
            <person name="Lee S.K."/>
        </authorList>
    </citation>
    <scope>NUCLEOTIDE SEQUENCE [LARGE SCALE GENOMIC DNA]</scope>
    <source>
        <tissue evidence="1">Muscle</tissue>
    </source>
</reference>
<evidence type="ECO:0000313" key="1">
    <source>
        <dbReference type="EMBL" id="TNN30148.1"/>
    </source>
</evidence>
<comment type="caution">
    <text evidence="1">The sequence shown here is derived from an EMBL/GenBank/DDBJ whole genome shotgun (WGS) entry which is preliminary data.</text>
</comment>
<proteinExistence type="predicted"/>
<dbReference type="AlphaFoldDB" id="A0A4Z2EN00"/>
<dbReference type="Proteomes" id="UP000314294">
    <property type="component" value="Unassembled WGS sequence"/>
</dbReference>
<sequence>MSEPEAGGRLSNIWVDGYKPKMDFARLLSSQTQRVEVLANNKDALGYWVRRVGLAGGVRSPDLGPSVTPVVADNPVKVAACCFYTNKQHLCGGEVQLCVMDLI</sequence>
<dbReference type="EMBL" id="SRLO01004810">
    <property type="protein sequence ID" value="TNN30148.1"/>
    <property type="molecule type" value="Genomic_DNA"/>
</dbReference>
<name>A0A4Z2EN00_9TELE</name>
<evidence type="ECO:0000313" key="2">
    <source>
        <dbReference type="Proteomes" id="UP000314294"/>
    </source>
</evidence>
<accession>A0A4Z2EN00</accession>
<protein>
    <submittedName>
        <fullName evidence="1">Uncharacterized protein</fullName>
    </submittedName>
</protein>